<keyword evidence="4" id="KW-1003">Cell membrane</keyword>
<feature type="transmembrane region" description="Helical" evidence="11">
    <location>
        <begin position="644"/>
        <end position="667"/>
    </location>
</feature>
<dbReference type="Proteomes" id="UP000326565">
    <property type="component" value="Unassembled WGS sequence"/>
</dbReference>
<feature type="transmembrane region" description="Helical" evidence="11">
    <location>
        <begin position="502"/>
        <end position="522"/>
    </location>
</feature>
<evidence type="ECO:0000259" key="12">
    <source>
        <dbReference type="PROSITE" id="PS50893"/>
    </source>
</evidence>
<feature type="transmembrane region" description="Helical" evidence="11">
    <location>
        <begin position="611"/>
        <end position="632"/>
    </location>
</feature>
<evidence type="ECO:0000313" key="13">
    <source>
        <dbReference type="EMBL" id="KAB8070098.1"/>
    </source>
</evidence>
<evidence type="ECO:0000256" key="9">
    <source>
        <dbReference type="ARBA" id="ARBA00023136"/>
    </source>
</evidence>
<evidence type="ECO:0000256" key="8">
    <source>
        <dbReference type="ARBA" id="ARBA00022989"/>
    </source>
</evidence>
<evidence type="ECO:0000256" key="6">
    <source>
        <dbReference type="ARBA" id="ARBA00022741"/>
    </source>
</evidence>
<feature type="transmembrane region" description="Helical" evidence="11">
    <location>
        <begin position="1248"/>
        <end position="1267"/>
    </location>
</feature>
<feature type="transmembrane region" description="Helical" evidence="11">
    <location>
        <begin position="748"/>
        <end position="765"/>
    </location>
</feature>
<keyword evidence="9 11" id="KW-0472">Membrane</keyword>
<dbReference type="Pfam" id="PF00005">
    <property type="entry name" value="ABC_tran"/>
    <property type="match status" value="2"/>
</dbReference>
<dbReference type="Pfam" id="PF06422">
    <property type="entry name" value="PDR_CDR"/>
    <property type="match status" value="1"/>
</dbReference>
<protein>
    <submittedName>
        <fullName evidence="13">ABC drug exporter AbcA</fullName>
    </submittedName>
</protein>
<evidence type="ECO:0000256" key="1">
    <source>
        <dbReference type="ARBA" id="ARBA00004651"/>
    </source>
</evidence>
<evidence type="ECO:0000256" key="3">
    <source>
        <dbReference type="ARBA" id="ARBA00022448"/>
    </source>
</evidence>
<keyword evidence="8 11" id="KW-1133">Transmembrane helix</keyword>
<dbReference type="OrthoDB" id="245989at2759"/>
<organism evidence="13 14">
    <name type="scientific">Aspergillus leporis</name>
    <dbReference type="NCBI Taxonomy" id="41062"/>
    <lineage>
        <taxon>Eukaryota</taxon>
        <taxon>Fungi</taxon>
        <taxon>Dikarya</taxon>
        <taxon>Ascomycota</taxon>
        <taxon>Pezizomycotina</taxon>
        <taxon>Eurotiomycetes</taxon>
        <taxon>Eurotiomycetidae</taxon>
        <taxon>Eurotiales</taxon>
        <taxon>Aspergillaceae</taxon>
        <taxon>Aspergillus</taxon>
        <taxon>Aspergillus subgen. Circumdati</taxon>
    </lineage>
</organism>
<keyword evidence="6" id="KW-0547">Nucleotide-binding</keyword>
<evidence type="ECO:0000256" key="11">
    <source>
        <dbReference type="SAM" id="Phobius"/>
    </source>
</evidence>
<keyword evidence="3" id="KW-0813">Transport</keyword>
<dbReference type="InterPro" id="IPR013525">
    <property type="entry name" value="ABC2_TM"/>
</dbReference>
<dbReference type="GO" id="GO:0140359">
    <property type="term" value="F:ABC-type transporter activity"/>
    <property type="evidence" value="ECO:0007669"/>
    <property type="project" value="InterPro"/>
</dbReference>
<dbReference type="PROSITE" id="PS50893">
    <property type="entry name" value="ABC_TRANSPORTER_2"/>
    <property type="match status" value="2"/>
</dbReference>
<dbReference type="PROSITE" id="PS00211">
    <property type="entry name" value="ABC_TRANSPORTER_1"/>
    <property type="match status" value="1"/>
</dbReference>
<dbReference type="GO" id="GO:0016887">
    <property type="term" value="F:ATP hydrolysis activity"/>
    <property type="evidence" value="ECO:0007669"/>
    <property type="project" value="InterPro"/>
</dbReference>
<feature type="transmembrane region" description="Helical" evidence="11">
    <location>
        <begin position="534"/>
        <end position="556"/>
    </location>
</feature>
<feature type="compositionally biased region" description="Basic and acidic residues" evidence="10">
    <location>
        <begin position="30"/>
        <end position="63"/>
    </location>
</feature>
<dbReference type="InterPro" id="IPR017871">
    <property type="entry name" value="ABC_transporter-like_CS"/>
</dbReference>
<feature type="domain" description="ABC transporter" evidence="12">
    <location>
        <begin position="831"/>
        <end position="1069"/>
    </location>
</feature>
<feature type="transmembrane region" description="Helical" evidence="11">
    <location>
        <begin position="576"/>
        <end position="599"/>
    </location>
</feature>
<evidence type="ECO:0000256" key="5">
    <source>
        <dbReference type="ARBA" id="ARBA00022692"/>
    </source>
</evidence>
<comment type="subcellular location">
    <subcellularLocation>
        <location evidence="1">Cell membrane</location>
        <topology evidence="1">Multi-pass membrane protein</topology>
    </subcellularLocation>
</comment>
<dbReference type="SUPFAM" id="SSF52540">
    <property type="entry name" value="P-loop containing nucleoside triphosphate hydrolases"/>
    <property type="match status" value="2"/>
</dbReference>
<dbReference type="CDD" id="cd03232">
    <property type="entry name" value="ABCG_PDR_domain2"/>
    <property type="match status" value="1"/>
</dbReference>
<dbReference type="InterPro" id="IPR029481">
    <property type="entry name" value="ABC_trans_N"/>
</dbReference>
<dbReference type="PANTHER" id="PTHR19241">
    <property type="entry name" value="ATP-BINDING CASSETTE TRANSPORTER"/>
    <property type="match status" value="1"/>
</dbReference>
<name>A0A5N5WNH4_9EURO</name>
<evidence type="ECO:0000256" key="4">
    <source>
        <dbReference type="ARBA" id="ARBA00022475"/>
    </source>
</evidence>
<comment type="similarity">
    <text evidence="2">Belongs to the ABC transporter superfamily. ABCG family. PDR (TC 3.A.1.205) subfamily.</text>
</comment>
<evidence type="ECO:0000313" key="14">
    <source>
        <dbReference type="Proteomes" id="UP000326565"/>
    </source>
</evidence>
<feature type="domain" description="ABC transporter" evidence="12">
    <location>
        <begin position="138"/>
        <end position="392"/>
    </location>
</feature>
<dbReference type="FunFam" id="3.40.50.300:FF:000054">
    <property type="entry name" value="ABC multidrug transporter atrF"/>
    <property type="match status" value="1"/>
</dbReference>
<evidence type="ECO:0000256" key="10">
    <source>
        <dbReference type="SAM" id="MobiDB-lite"/>
    </source>
</evidence>
<dbReference type="InterPro" id="IPR003439">
    <property type="entry name" value="ABC_transporter-like_ATP-bd"/>
</dbReference>
<dbReference type="Pfam" id="PF01061">
    <property type="entry name" value="ABC2_membrane"/>
    <property type="match status" value="2"/>
</dbReference>
<evidence type="ECO:0000256" key="7">
    <source>
        <dbReference type="ARBA" id="ARBA00022840"/>
    </source>
</evidence>
<accession>A0A5N5WNH4</accession>
<proteinExistence type="inferred from homology"/>
<gene>
    <name evidence="13" type="ORF">BDV29DRAFT_194347</name>
</gene>
<dbReference type="InterPro" id="IPR003593">
    <property type="entry name" value="AAA+_ATPase"/>
</dbReference>
<keyword evidence="7" id="KW-0067">ATP-binding</keyword>
<dbReference type="Gene3D" id="3.40.50.300">
    <property type="entry name" value="P-loop containing nucleotide triphosphate hydrolases"/>
    <property type="match status" value="2"/>
</dbReference>
<feature type="region of interest" description="Disordered" evidence="10">
    <location>
        <begin position="1"/>
        <end position="80"/>
    </location>
</feature>
<feature type="compositionally biased region" description="Polar residues" evidence="10">
    <location>
        <begin position="1"/>
        <end position="18"/>
    </location>
</feature>
<keyword evidence="5 11" id="KW-0812">Transmembrane</keyword>
<dbReference type="InterPro" id="IPR010929">
    <property type="entry name" value="PDR_CDR_ABC"/>
</dbReference>
<dbReference type="InterPro" id="IPR027417">
    <property type="entry name" value="P-loop_NTPase"/>
</dbReference>
<dbReference type="SMART" id="SM00382">
    <property type="entry name" value="AAA"/>
    <property type="match status" value="1"/>
</dbReference>
<dbReference type="GO" id="GO:0005524">
    <property type="term" value="F:ATP binding"/>
    <property type="evidence" value="ECO:0007669"/>
    <property type="project" value="UniProtKB-KW"/>
</dbReference>
<dbReference type="GO" id="GO:0005886">
    <property type="term" value="C:plasma membrane"/>
    <property type="evidence" value="ECO:0007669"/>
    <property type="project" value="UniProtKB-SubCell"/>
</dbReference>
<sequence>MSTATAVGQAQNQQSRWEPTTEELTGDVYAEAKDTPKSMESRHSTVQDRAREFPRNSADDSDGKPLFGSDDPESSLNPSGNKFNACSWARNVARVAEEHGQDFRRVGLCFQDLNVFGYSTAADFQKTVGNIWMALPGMIARRLWPSTSTSGQTRVDILPQFDGIIHPGEMCVLLGPPESGCSTFLKTLSGDRNGIYVNQDSYFNYQGISDQEMRTAHRGDAIYTAEVDVHFPMLTVGETLTFASYARCQRALPQLITRKQYCKHLRDVVMAMYGISHTSHTKVGDAFVRGVSGGERKRVTIAEAMLSNAPFQCWDNSTRGLDAANAVEFCKTLRLQSELFGQTCAVSMYQAPQSAYDLFDKALVIYEGQQIFGPASRAKDYFINLGFECPTRQTTPDFLTSMAFSAERIPRPGCNPPRTADEFAAAWEQSPEYEALQREMKDYKVQYPIGGTNAQAYRQLKRAHQAKGQRPNSPYTLTYSQQVQLCMWRGLRRFWAGPGPSIWIMVGNVIMALIMSSLFYNLAQTTASFYSRAVVLFMAILFNAFASILEVMPLYAQRPIVEKQARYAFYHPSAESYASVLVDLPMKITGAVSFNLVFYFMTNLNRQPGNFFFYLLVVFLIVLAMSGVFRFIGALSRTEQQAMVPASTLMLALLVFSGFVVPIRYMLSWCRWINYLNPIAYGYESLLVNEYQSRNFTCSSYIPSYGIPGTTNVACDAIGAVPGHSYVNGDAYINSAYSYHHSHKWRNVGIIIAMVISNHLVYFVASEYVTAKKSKGEVLVFRRGFVPKVPSTSSQDVEGSSSGPVTTILEKPGNIYDSSKEGGFQGSTSVFHWSNVCYDVKIKGKPRRILDNVDGWVKPGTLTALMVVSGAGKTTLLDCLADRRPGVGVLPGEMLVDGKLRDKAGYVQQQDLHLETSTAREALNFSALLRQPDSIPKTEKLAYVDEIIQLLDMQEYADAVVGEPGEGLNVEQRKRLTIGIELAAKPPLLLFIDEPTSGLDPQTSWAILDLLTKLSKAGQSILCTIHQPSAVLFQRFDRLLLLAEGGKTSQMMIVHPQASDIGDNSNALIDYFERNGAKPCPTGANPGDYSKVDLHETWRSSPEWRNVHSKLAQLRVKSSVGSSKDDSDNPVLYEGFATSLWRQFLVVTERAFQQTWHTPSYIYSKLLLCIATSLFIGLVFLNSPLSIQGLQNQMFAIFELLSIVGQLVDQQFPHFIAQRSLYEARERPAKTYSWKVFMLSQILSEVPWYTLASVFMWALFYFPIGFYKNAEVLGPHTLINACSRLDFVEKV</sequence>
<keyword evidence="14" id="KW-1185">Reference proteome</keyword>
<evidence type="ECO:0000256" key="2">
    <source>
        <dbReference type="ARBA" id="ARBA00006012"/>
    </source>
</evidence>
<reference evidence="13 14" key="1">
    <citation type="submission" date="2019-04" db="EMBL/GenBank/DDBJ databases">
        <title>Friends and foes A comparative genomics study of 23 Aspergillus species from section Flavi.</title>
        <authorList>
            <consortium name="DOE Joint Genome Institute"/>
            <person name="Kjaerbolling I."/>
            <person name="Vesth T."/>
            <person name="Frisvad J.C."/>
            <person name="Nybo J.L."/>
            <person name="Theobald S."/>
            <person name="Kildgaard S."/>
            <person name="Isbrandt T."/>
            <person name="Kuo A."/>
            <person name="Sato A."/>
            <person name="Lyhne E.K."/>
            <person name="Kogle M.E."/>
            <person name="Wiebenga A."/>
            <person name="Kun R.S."/>
            <person name="Lubbers R.J."/>
            <person name="Makela M.R."/>
            <person name="Barry K."/>
            <person name="Chovatia M."/>
            <person name="Clum A."/>
            <person name="Daum C."/>
            <person name="Haridas S."/>
            <person name="He G."/>
            <person name="LaButti K."/>
            <person name="Lipzen A."/>
            <person name="Mondo S."/>
            <person name="Riley R."/>
            <person name="Salamov A."/>
            <person name="Simmons B.A."/>
            <person name="Magnuson J.K."/>
            <person name="Henrissat B."/>
            <person name="Mortensen U.H."/>
            <person name="Larsen T.O."/>
            <person name="Devries R.P."/>
            <person name="Grigoriev I.V."/>
            <person name="Machida M."/>
            <person name="Baker S.E."/>
            <person name="Andersen M.R."/>
        </authorList>
    </citation>
    <scope>NUCLEOTIDE SEQUENCE [LARGE SCALE GENOMIC DNA]</scope>
    <source>
        <strain evidence="13 14">CBS 151.66</strain>
    </source>
</reference>
<dbReference type="EMBL" id="ML732314">
    <property type="protein sequence ID" value="KAB8070098.1"/>
    <property type="molecule type" value="Genomic_DNA"/>
</dbReference>
<dbReference type="InterPro" id="IPR034003">
    <property type="entry name" value="ABCG_PDR_2"/>
</dbReference>
<dbReference type="Pfam" id="PF14510">
    <property type="entry name" value="ABC_trans_N"/>
    <property type="match status" value="1"/>
</dbReference>